<dbReference type="InterPro" id="IPR005754">
    <property type="entry name" value="Sortase"/>
</dbReference>
<dbReference type="Proteomes" id="UP001281731">
    <property type="component" value="Unassembled WGS sequence"/>
</dbReference>
<evidence type="ECO:0000313" key="5">
    <source>
        <dbReference type="Proteomes" id="UP001281731"/>
    </source>
</evidence>
<dbReference type="NCBIfam" id="TIGR01076">
    <property type="entry name" value="sortase_fam"/>
    <property type="match status" value="1"/>
</dbReference>
<name>A0AAW9HU84_9ACTO</name>
<reference evidence="4" key="1">
    <citation type="submission" date="2023-10" db="EMBL/GenBank/DDBJ databases">
        <title>Whole Genome based description of the genera Actinobaculum and Actinotignum reveals a complex phylogenetic relationship within the species included in the genus Actinotignum.</title>
        <authorList>
            <person name="Jensen C.S."/>
            <person name="Dargis R."/>
            <person name="Kemp M."/>
            <person name="Christensen J.J."/>
        </authorList>
    </citation>
    <scope>NUCLEOTIDE SEQUENCE</scope>
    <source>
        <strain evidence="4">SLA_B511</strain>
    </source>
</reference>
<dbReference type="SUPFAM" id="SSF63817">
    <property type="entry name" value="Sortase"/>
    <property type="match status" value="1"/>
</dbReference>
<dbReference type="Gene3D" id="2.40.260.10">
    <property type="entry name" value="Sortase"/>
    <property type="match status" value="1"/>
</dbReference>
<accession>A0AAW9HU84</accession>
<dbReference type="InterPro" id="IPR023365">
    <property type="entry name" value="Sortase_dom-sf"/>
</dbReference>
<feature type="active site" description="Acyl-thioester intermediate" evidence="2">
    <location>
        <position position="262"/>
    </location>
</feature>
<dbReference type="CDD" id="cd05827">
    <property type="entry name" value="Sortase_C"/>
    <property type="match status" value="1"/>
</dbReference>
<feature type="transmembrane region" description="Helical" evidence="3">
    <location>
        <begin position="45"/>
        <end position="65"/>
    </location>
</feature>
<dbReference type="Pfam" id="PF04203">
    <property type="entry name" value="Sortase"/>
    <property type="match status" value="1"/>
</dbReference>
<proteinExistence type="predicted"/>
<dbReference type="EMBL" id="JAWNGC010000001">
    <property type="protein sequence ID" value="MDY5154424.1"/>
    <property type="molecule type" value="Genomic_DNA"/>
</dbReference>
<feature type="transmembrane region" description="Helical" evidence="3">
    <location>
        <begin position="299"/>
        <end position="318"/>
    </location>
</feature>
<keyword evidence="1" id="KW-0378">Hydrolase</keyword>
<keyword evidence="3" id="KW-0472">Membrane</keyword>
<evidence type="ECO:0000256" key="1">
    <source>
        <dbReference type="ARBA" id="ARBA00022801"/>
    </source>
</evidence>
<dbReference type="NCBIfam" id="NF033745">
    <property type="entry name" value="class_C_sortase"/>
    <property type="match status" value="1"/>
</dbReference>
<dbReference type="GO" id="GO:0016787">
    <property type="term" value="F:hydrolase activity"/>
    <property type="evidence" value="ECO:0007669"/>
    <property type="project" value="UniProtKB-KW"/>
</dbReference>
<gene>
    <name evidence="4" type="ORF">R6G80_01610</name>
</gene>
<dbReference type="RefSeq" id="WP_320756270.1">
    <property type="nucleotide sequence ID" value="NZ_JAWNGB010000005.1"/>
</dbReference>
<evidence type="ECO:0000256" key="3">
    <source>
        <dbReference type="SAM" id="Phobius"/>
    </source>
</evidence>
<dbReference type="AlphaFoldDB" id="A0AAW9HU84"/>
<organism evidence="4 5">
    <name type="scientific">Actinotignum urinale</name>
    <dbReference type="NCBI Taxonomy" id="190146"/>
    <lineage>
        <taxon>Bacteria</taxon>
        <taxon>Bacillati</taxon>
        <taxon>Actinomycetota</taxon>
        <taxon>Actinomycetes</taxon>
        <taxon>Actinomycetales</taxon>
        <taxon>Actinomycetaceae</taxon>
        <taxon>Actinotignum</taxon>
    </lineage>
</organism>
<feature type="active site" description="Proton donor/acceptor" evidence="2">
    <location>
        <position position="200"/>
    </location>
</feature>
<comment type="caution">
    <text evidence="4">The sequence shown here is derived from an EMBL/GenBank/DDBJ whole genome shotgun (WGS) entry which is preliminary data.</text>
</comment>
<keyword evidence="3" id="KW-1133">Transmembrane helix</keyword>
<keyword evidence="3" id="KW-0812">Transmembrane</keyword>
<dbReference type="InterPro" id="IPR042002">
    <property type="entry name" value="Sortase_C"/>
</dbReference>
<evidence type="ECO:0000256" key="2">
    <source>
        <dbReference type="PIRSR" id="PIRSR605754-1"/>
    </source>
</evidence>
<evidence type="ECO:0000313" key="4">
    <source>
        <dbReference type="EMBL" id="MDY5154424.1"/>
    </source>
</evidence>
<sequence length="334" mass="36626">MVNSCLQSPFGYIISEAMETDSNIETIAPTGKRPGLPPAPVVWRFPWLSFVSSLIIVAGVCVFLYPHVASWFSQKEQSRVIALTQEITEQNEKKKPNPYVALLEQARKYNEALASGVKLEADANVPKGYGNNSNQTLNYQDILSGNKEGVMGRLHYAKLEIDLPIYHGTSEATLLKGVGHLEGTSLPVGGTGQRSVLTAHRGLPESTLFTHLDKAKKGDIFTISVLDQVFSYQVIDIITIEPSDTEVLFADPEKDLVTLITCTPLGINTQRILVTGERVIPTPQSELDDAKKAPDLPGFPWWIVILLVTVTGAGIYIWRSGRQNPSTKPTQTQG</sequence>
<protein>
    <submittedName>
        <fullName evidence="4">Class C sortase</fullName>
    </submittedName>
</protein>